<organism evidence="1 2">
    <name type="scientific">Paenibacillus aurantiacus</name>
    <dbReference type="NCBI Taxonomy" id="1936118"/>
    <lineage>
        <taxon>Bacteria</taxon>
        <taxon>Bacillati</taxon>
        <taxon>Bacillota</taxon>
        <taxon>Bacilli</taxon>
        <taxon>Bacillales</taxon>
        <taxon>Paenibacillaceae</taxon>
        <taxon>Paenibacillus</taxon>
    </lineage>
</organism>
<accession>A0ABV5KQK3</accession>
<evidence type="ECO:0000313" key="2">
    <source>
        <dbReference type="Proteomes" id="UP001589747"/>
    </source>
</evidence>
<dbReference type="InterPro" id="IPR000944">
    <property type="entry name" value="Tscrpt_reg_Rrf2"/>
</dbReference>
<dbReference type="RefSeq" id="WP_377493856.1">
    <property type="nucleotide sequence ID" value="NZ_JBHMDO010000021.1"/>
</dbReference>
<dbReference type="Gene3D" id="1.10.10.10">
    <property type="entry name" value="Winged helix-like DNA-binding domain superfamily/Winged helix DNA-binding domain"/>
    <property type="match status" value="1"/>
</dbReference>
<dbReference type="PROSITE" id="PS51197">
    <property type="entry name" value="HTH_RRF2_2"/>
    <property type="match status" value="1"/>
</dbReference>
<sequence length="142" mass="15712">MKTTRTNQIEPPKFRKAVHILMYLAKDGAFQSSATIACSVQSHATFLRRILALLANAGIVETREGREGGYGLKASADQITLAEVYMAVRGEEHECTAVDAPSEQTERLDAAMDELMQEADKRMLAFLQGYTLADLMETLTQK</sequence>
<gene>
    <name evidence="1" type="ORF">ACFFSY_11270</name>
</gene>
<comment type="caution">
    <text evidence="1">The sequence shown here is derived from an EMBL/GenBank/DDBJ whole genome shotgun (WGS) entry which is preliminary data.</text>
</comment>
<dbReference type="PANTHER" id="PTHR33221:SF15">
    <property type="entry name" value="HTH-TYPE TRANSCRIPTIONAL REGULATOR YWGB-RELATED"/>
    <property type="match status" value="1"/>
</dbReference>
<dbReference type="PROSITE" id="PS01332">
    <property type="entry name" value="HTH_RRF2_1"/>
    <property type="match status" value="1"/>
</dbReference>
<dbReference type="InterPro" id="IPR036390">
    <property type="entry name" value="WH_DNA-bd_sf"/>
</dbReference>
<dbReference type="Pfam" id="PF02082">
    <property type="entry name" value="Rrf2"/>
    <property type="match status" value="1"/>
</dbReference>
<dbReference type="EMBL" id="JBHMDO010000021">
    <property type="protein sequence ID" value="MFB9326493.1"/>
    <property type="molecule type" value="Genomic_DNA"/>
</dbReference>
<dbReference type="Proteomes" id="UP001589747">
    <property type="component" value="Unassembled WGS sequence"/>
</dbReference>
<dbReference type="SUPFAM" id="SSF46785">
    <property type="entry name" value="Winged helix' DNA-binding domain"/>
    <property type="match status" value="1"/>
</dbReference>
<evidence type="ECO:0000313" key="1">
    <source>
        <dbReference type="EMBL" id="MFB9326493.1"/>
    </source>
</evidence>
<dbReference type="InterPro" id="IPR030489">
    <property type="entry name" value="TR_Rrf2-type_CS"/>
</dbReference>
<name>A0ABV5KQK3_9BACL</name>
<protein>
    <submittedName>
        <fullName evidence="1">RrF2 family transcriptional regulator</fullName>
    </submittedName>
</protein>
<dbReference type="NCBIfam" id="TIGR00738">
    <property type="entry name" value="rrf2_super"/>
    <property type="match status" value="1"/>
</dbReference>
<dbReference type="PANTHER" id="PTHR33221">
    <property type="entry name" value="WINGED HELIX-TURN-HELIX TRANSCRIPTIONAL REGULATOR, RRF2 FAMILY"/>
    <property type="match status" value="1"/>
</dbReference>
<proteinExistence type="predicted"/>
<dbReference type="InterPro" id="IPR036388">
    <property type="entry name" value="WH-like_DNA-bd_sf"/>
</dbReference>
<reference evidence="1 2" key="1">
    <citation type="submission" date="2024-09" db="EMBL/GenBank/DDBJ databases">
        <authorList>
            <person name="Sun Q."/>
            <person name="Mori K."/>
        </authorList>
    </citation>
    <scope>NUCLEOTIDE SEQUENCE [LARGE SCALE GENOMIC DNA]</scope>
    <source>
        <strain evidence="1 2">TISTR 2452</strain>
    </source>
</reference>
<keyword evidence="2" id="KW-1185">Reference proteome</keyword>